<dbReference type="PANTHER" id="PTHR11046:SF0">
    <property type="entry name" value="OLIGORIBONUCLEASE, MITOCHONDRIAL"/>
    <property type="match status" value="1"/>
</dbReference>
<feature type="domain" description="Exonuclease" evidence="7">
    <location>
        <begin position="14"/>
        <end position="187"/>
    </location>
</feature>
<dbReference type="GeneID" id="61293836"/>
<dbReference type="EMBL" id="FPLJ01000004">
    <property type="protein sequence ID" value="SGY81740.1"/>
    <property type="molecule type" value="Genomic_DNA"/>
</dbReference>
<evidence type="ECO:0000259" key="7">
    <source>
        <dbReference type="SMART" id="SM00479"/>
    </source>
</evidence>
<evidence type="ECO:0000256" key="1">
    <source>
        <dbReference type="ARBA" id="ARBA00009921"/>
    </source>
</evidence>
<dbReference type="PANTHER" id="PTHR11046">
    <property type="entry name" value="OLIGORIBONUCLEASE, MITOCHONDRIAL"/>
    <property type="match status" value="1"/>
</dbReference>
<dbReference type="HOGENOM" id="CLU_064761_2_0_6"/>
<dbReference type="InterPro" id="IPR013520">
    <property type="entry name" value="Ribonucl_H"/>
</dbReference>
<dbReference type="Proteomes" id="UP000182660">
    <property type="component" value="Unassembled WGS sequence"/>
</dbReference>
<keyword evidence="10" id="KW-1185">Reference proteome</keyword>
<keyword evidence="4 6" id="KW-0269">Exonuclease</keyword>
<evidence type="ECO:0000256" key="4">
    <source>
        <dbReference type="ARBA" id="ARBA00022839"/>
    </source>
</evidence>
<comment type="similarity">
    <text evidence="1 6">Belongs to the oligoribonuclease family.</text>
</comment>
<dbReference type="EC" id="3.1.-.-" evidence="6"/>
<evidence type="ECO:0000256" key="2">
    <source>
        <dbReference type="ARBA" id="ARBA00022722"/>
    </source>
</evidence>
<keyword evidence="2 6" id="KW-0540">Nuclease</keyword>
<dbReference type="GO" id="GO:0006259">
    <property type="term" value="P:DNA metabolic process"/>
    <property type="evidence" value="ECO:0007669"/>
    <property type="project" value="UniProtKB-ARBA"/>
</dbReference>
<dbReference type="NCBIfam" id="NF003765">
    <property type="entry name" value="PRK05359.1"/>
    <property type="match status" value="1"/>
</dbReference>
<protein>
    <recommendedName>
        <fullName evidence="5 6">Oligoribonuclease</fullName>
        <ecNumber evidence="6">3.1.-.-</ecNumber>
    </recommendedName>
</protein>
<dbReference type="RefSeq" id="WP_045108854.1">
    <property type="nucleotide sequence ID" value="NZ_CAWQZC010000090.1"/>
</dbReference>
<evidence type="ECO:0000313" key="11">
    <source>
        <dbReference type="Proteomes" id="UP000183794"/>
    </source>
</evidence>
<comment type="function">
    <text evidence="6">3'-to-5' exoribonuclease specific for small oligoribonucleotides.</text>
</comment>
<dbReference type="InterPro" id="IPR022894">
    <property type="entry name" value="Oligoribonuclease"/>
</dbReference>
<dbReference type="Proteomes" id="UP000183794">
    <property type="component" value="Unassembled WGS sequence"/>
</dbReference>
<reference evidence="9 11" key="2">
    <citation type="submission" date="2016-11" db="EMBL/GenBank/DDBJ databases">
        <authorList>
            <person name="Jaros S."/>
            <person name="Januszkiewicz K."/>
            <person name="Wedrychowicz H."/>
        </authorList>
    </citation>
    <scope>NUCLEOTIDE SEQUENCE [LARGE SCALE GENOMIC DNA]</scope>
    <source>
        <strain evidence="9">NVI 5450</strain>
    </source>
</reference>
<evidence type="ECO:0000313" key="10">
    <source>
        <dbReference type="Proteomes" id="UP000182660"/>
    </source>
</evidence>
<evidence type="ECO:0000256" key="6">
    <source>
        <dbReference type="HAMAP-Rule" id="MF_00045"/>
    </source>
</evidence>
<name>A0A090K3Y8_9GAMM</name>
<dbReference type="FunFam" id="3.30.420.10:FF:000003">
    <property type="entry name" value="Oligoribonuclease"/>
    <property type="match status" value="1"/>
</dbReference>
<dbReference type="STRING" id="80854.MVIS_0392"/>
<keyword evidence="3 6" id="KW-0378">Hydrolase</keyword>
<dbReference type="OrthoDB" id="9801329at2"/>
<dbReference type="SUPFAM" id="SSF53098">
    <property type="entry name" value="Ribonuclease H-like"/>
    <property type="match status" value="1"/>
</dbReference>
<dbReference type="SMART" id="SM00479">
    <property type="entry name" value="EXOIII"/>
    <property type="match status" value="1"/>
</dbReference>
<dbReference type="HAMAP" id="MF_00045">
    <property type="entry name" value="Oligoribonuclease"/>
    <property type="match status" value="1"/>
</dbReference>
<dbReference type="EMBL" id="FPLD01000004">
    <property type="protein sequence ID" value="SGY81943.1"/>
    <property type="molecule type" value="Genomic_DNA"/>
</dbReference>
<comment type="subcellular location">
    <subcellularLocation>
        <location evidence="6">Cytoplasm</location>
    </subcellularLocation>
</comment>
<dbReference type="KEGG" id="mvs:MVIS_0392"/>
<dbReference type="InterPro" id="IPR012337">
    <property type="entry name" value="RNaseH-like_sf"/>
</dbReference>
<dbReference type="GO" id="GO:0005737">
    <property type="term" value="C:cytoplasm"/>
    <property type="evidence" value="ECO:0007669"/>
    <property type="project" value="UniProtKB-SubCell"/>
</dbReference>
<proteinExistence type="inferred from homology"/>
<keyword evidence="6" id="KW-0963">Cytoplasm</keyword>
<evidence type="ECO:0000256" key="3">
    <source>
        <dbReference type="ARBA" id="ARBA00022801"/>
    </source>
</evidence>
<evidence type="ECO:0000313" key="9">
    <source>
        <dbReference type="EMBL" id="SGY81943.1"/>
    </source>
</evidence>
<feature type="active site" evidence="6">
    <location>
        <position position="136"/>
    </location>
</feature>
<accession>A0A090K3Y8</accession>
<dbReference type="Gene3D" id="3.30.420.10">
    <property type="entry name" value="Ribonuclease H-like superfamily/Ribonuclease H"/>
    <property type="match status" value="1"/>
</dbReference>
<sequence>MQLADNAAQFNENNLVWIDLEMTGLDPEKCLIIEIATIVTDSELNILAEGPVLAIHQDKIELDKMDEWCTTHHTNSGLVERVLASKVTEKEAVEQTLTFLHQWVPAGKSPLCGNSIGQDRRFLVKYMTELNDYFHYRNVDVSTIKELGRRWCPEVVSSFHKEGLHLALDDIRESIGELQHYRQHMFKI</sequence>
<gene>
    <name evidence="6" type="primary">orn</name>
    <name evidence="8" type="ORF">MT2528_0108</name>
    <name evidence="9" type="ORF">NVI5450_0092</name>
</gene>
<dbReference type="InterPro" id="IPR036397">
    <property type="entry name" value="RNaseH_sf"/>
</dbReference>
<dbReference type="CDD" id="cd06135">
    <property type="entry name" value="Orn"/>
    <property type="match status" value="1"/>
</dbReference>
<evidence type="ECO:0000313" key="8">
    <source>
        <dbReference type="EMBL" id="SGY81740.1"/>
    </source>
</evidence>
<organism evidence="9 11">
    <name type="scientific">Moritella viscosa</name>
    <dbReference type="NCBI Taxonomy" id="80854"/>
    <lineage>
        <taxon>Bacteria</taxon>
        <taxon>Pseudomonadati</taxon>
        <taxon>Pseudomonadota</taxon>
        <taxon>Gammaproteobacteria</taxon>
        <taxon>Alteromonadales</taxon>
        <taxon>Moritellaceae</taxon>
        <taxon>Moritella</taxon>
    </lineage>
</organism>
<reference evidence="8 10" key="1">
    <citation type="submission" date="2016-11" db="EMBL/GenBank/DDBJ databases">
        <authorList>
            <person name="Klemetsen T."/>
        </authorList>
    </citation>
    <scope>NUCLEOTIDE SEQUENCE [LARGE SCALE GENOMIC DNA]</scope>
    <source>
        <strain evidence="8">MT 2528</strain>
    </source>
</reference>
<dbReference type="GO" id="GO:0000175">
    <property type="term" value="F:3'-5'-RNA exonuclease activity"/>
    <property type="evidence" value="ECO:0007669"/>
    <property type="project" value="InterPro"/>
</dbReference>
<dbReference type="Pfam" id="PF00929">
    <property type="entry name" value="RNase_T"/>
    <property type="match status" value="1"/>
</dbReference>
<evidence type="ECO:0000256" key="5">
    <source>
        <dbReference type="ARBA" id="ARBA00070964"/>
    </source>
</evidence>
<dbReference type="AlphaFoldDB" id="A0A090K3Y8"/>
<dbReference type="GO" id="GO:0003676">
    <property type="term" value="F:nucleic acid binding"/>
    <property type="evidence" value="ECO:0007669"/>
    <property type="project" value="InterPro"/>
</dbReference>
<dbReference type="PATRIC" id="fig|80854.5.peg.418"/>